<dbReference type="InterPro" id="IPR040423">
    <property type="entry name" value="PEA_transferase"/>
</dbReference>
<accession>A0ABN6CXU1</accession>
<proteinExistence type="predicted"/>
<gene>
    <name evidence="9" type="ORF">THMIRHAM_17370</name>
</gene>
<feature type="transmembrane region" description="Helical" evidence="7">
    <location>
        <begin position="60"/>
        <end position="86"/>
    </location>
</feature>
<feature type="domain" description="Sulfatase N-terminal" evidence="8">
    <location>
        <begin position="213"/>
        <end position="485"/>
    </location>
</feature>
<keyword evidence="3 9" id="KW-0808">Transferase</keyword>
<dbReference type="InterPro" id="IPR000917">
    <property type="entry name" value="Sulfatase_N"/>
</dbReference>
<protein>
    <submittedName>
        <fullName evidence="9">Phosphoethanolamine transferase CptA</fullName>
    </submittedName>
</protein>
<reference evidence="9" key="1">
    <citation type="journal article" date="2022" name="Arch. Microbiol.">
        <title>Thiomicrorhabdus immobilis sp. nov., a mesophilic sulfur-oxidizing bacterium isolated from sediment of a brackish lake in northern Japan.</title>
        <authorList>
            <person name="Kojima H."/>
            <person name="Mochizuki J."/>
            <person name="Kanda M."/>
            <person name="Watanabe T."/>
            <person name="Fukui M."/>
        </authorList>
    </citation>
    <scope>NUCLEOTIDE SEQUENCE</scope>
    <source>
        <strain evidence="9">Am19</strain>
    </source>
</reference>
<evidence type="ECO:0000256" key="1">
    <source>
        <dbReference type="ARBA" id="ARBA00004651"/>
    </source>
</evidence>
<feature type="transmembrane region" description="Helical" evidence="7">
    <location>
        <begin position="144"/>
        <end position="161"/>
    </location>
</feature>
<dbReference type="RefSeq" id="WP_237261440.1">
    <property type="nucleotide sequence ID" value="NZ_AP024202.1"/>
</dbReference>
<keyword evidence="5 7" id="KW-1133">Transmembrane helix</keyword>
<comment type="subcellular location">
    <subcellularLocation>
        <location evidence="1">Cell membrane</location>
        <topology evidence="1">Multi-pass membrane protein</topology>
    </subcellularLocation>
</comment>
<dbReference type="PANTHER" id="PTHR30443:SF2">
    <property type="entry name" value="PHOSPHOETHANOLAMINE TRANSFERASE EPTC"/>
    <property type="match status" value="1"/>
</dbReference>
<feature type="transmembrane region" description="Helical" evidence="7">
    <location>
        <begin position="7"/>
        <end position="26"/>
    </location>
</feature>
<dbReference type="InterPro" id="IPR017850">
    <property type="entry name" value="Alkaline_phosphatase_core_sf"/>
</dbReference>
<evidence type="ECO:0000256" key="6">
    <source>
        <dbReference type="ARBA" id="ARBA00023136"/>
    </source>
</evidence>
<feature type="transmembrane region" description="Helical" evidence="7">
    <location>
        <begin position="106"/>
        <end position="124"/>
    </location>
</feature>
<feature type="transmembrane region" description="Helical" evidence="7">
    <location>
        <begin position="38"/>
        <end position="53"/>
    </location>
</feature>
<keyword evidence="6 7" id="KW-0472">Membrane</keyword>
<dbReference type="Gene3D" id="3.40.720.10">
    <property type="entry name" value="Alkaline Phosphatase, subunit A"/>
    <property type="match status" value="1"/>
</dbReference>
<evidence type="ECO:0000256" key="2">
    <source>
        <dbReference type="ARBA" id="ARBA00022475"/>
    </source>
</evidence>
<organism evidence="9 10">
    <name type="scientific">Thiomicrorhabdus immobilis</name>
    <dbReference type="NCBI Taxonomy" id="2791037"/>
    <lineage>
        <taxon>Bacteria</taxon>
        <taxon>Pseudomonadati</taxon>
        <taxon>Pseudomonadota</taxon>
        <taxon>Gammaproteobacteria</taxon>
        <taxon>Thiotrichales</taxon>
        <taxon>Piscirickettsiaceae</taxon>
        <taxon>Thiomicrorhabdus</taxon>
    </lineage>
</organism>
<evidence type="ECO:0000313" key="9">
    <source>
        <dbReference type="EMBL" id="BCN93952.1"/>
    </source>
</evidence>
<dbReference type="PANTHER" id="PTHR30443">
    <property type="entry name" value="INNER MEMBRANE PROTEIN"/>
    <property type="match status" value="1"/>
</dbReference>
<evidence type="ECO:0000256" key="7">
    <source>
        <dbReference type="SAM" id="Phobius"/>
    </source>
</evidence>
<dbReference type="EMBL" id="AP024202">
    <property type="protein sequence ID" value="BCN93952.1"/>
    <property type="molecule type" value="Genomic_DNA"/>
</dbReference>
<dbReference type="Pfam" id="PF00884">
    <property type="entry name" value="Sulfatase"/>
    <property type="match status" value="1"/>
</dbReference>
<evidence type="ECO:0000259" key="8">
    <source>
        <dbReference type="Pfam" id="PF00884"/>
    </source>
</evidence>
<dbReference type="InterPro" id="IPR058130">
    <property type="entry name" value="PEA_transf_C"/>
</dbReference>
<evidence type="ECO:0000313" key="10">
    <source>
        <dbReference type="Proteomes" id="UP001054820"/>
    </source>
</evidence>
<keyword evidence="10" id="KW-1185">Reference proteome</keyword>
<sequence length="537" mass="60970">MSKLVRSHWWSVFFVLFFPLLIMYIYSDFIRSSELNARLGWLILLGGLAYLFRHTVLQKILLGVIFLFAISGSMDIVYAVTFGGVFVSATFEAIALTDTHEALEFLQAYISVENVLILLAYWTIAFYSLKKILFKEAELTREKVFAGLGVLMLLVAIQQINDRGRTFDVIPGFTGVAIDYVKNEDAISVEIEKRKELYKNLSYGAKACNEGPQTYVVVVGESLNRNHMSLYGYKRNTTPFLDQLGADLLVFRDVISNFAQTAQSLNVTLTKSDIENKLSISEASSVLEVFKKAGFKTWWISNQQPLRRPTSAIASLADVPKFISHDFHGVEVNRYDGYLLPVIQEAINDEAKNKVIFVHLMGSHLQYANRFPPEQAVFTDNKGIKPYTNDISTSQLDFINAYDNSVHYTDFVLGEIIKQLKTTRGIAGLTFWSDHGEEVFDTKDFKGHGPDGVTTSMLEVPFMFWRNAAYQTEFSERDKLIASHIKSPIMLDDFFHIAQCMIPVESDLMNQQKSLCLPEYQAKTRLVYGKDYDKGLQ</sequence>
<name>A0ABN6CXU1_9GAMM</name>
<evidence type="ECO:0000256" key="3">
    <source>
        <dbReference type="ARBA" id="ARBA00022679"/>
    </source>
</evidence>
<dbReference type="CDD" id="cd16017">
    <property type="entry name" value="LptA"/>
    <property type="match status" value="1"/>
</dbReference>
<evidence type="ECO:0000256" key="4">
    <source>
        <dbReference type="ARBA" id="ARBA00022692"/>
    </source>
</evidence>
<dbReference type="GO" id="GO:0016740">
    <property type="term" value="F:transferase activity"/>
    <property type="evidence" value="ECO:0007669"/>
    <property type="project" value="UniProtKB-KW"/>
</dbReference>
<keyword evidence="4 7" id="KW-0812">Transmembrane</keyword>
<dbReference type="SUPFAM" id="SSF53649">
    <property type="entry name" value="Alkaline phosphatase-like"/>
    <property type="match status" value="1"/>
</dbReference>
<keyword evidence="2" id="KW-1003">Cell membrane</keyword>
<dbReference type="Proteomes" id="UP001054820">
    <property type="component" value="Chromosome"/>
</dbReference>
<evidence type="ECO:0000256" key="5">
    <source>
        <dbReference type="ARBA" id="ARBA00022989"/>
    </source>
</evidence>